<feature type="compositionally biased region" description="Low complexity" evidence="2">
    <location>
        <begin position="1930"/>
        <end position="1939"/>
    </location>
</feature>
<feature type="region of interest" description="Disordered" evidence="2">
    <location>
        <begin position="587"/>
        <end position="633"/>
    </location>
</feature>
<feature type="region of interest" description="Disordered" evidence="2">
    <location>
        <begin position="1252"/>
        <end position="1279"/>
    </location>
</feature>
<accession>A0A1B0BAN8</accession>
<dbReference type="EnsemblMetazoa" id="GPPI024086-RA">
    <property type="protein sequence ID" value="GPPI024086-PA"/>
    <property type="gene ID" value="GPPI024086"/>
</dbReference>
<feature type="region of interest" description="Disordered" evidence="2">
    <location>
        <begin position="1098"/>
        <end position="1127"/>
    </location>
</feature>
<feature type="region of interest" description="Disordered" evidence="2">
    <location>
        <begin position="1438"/>
        <end position="1457"/>
    </location>
</feature>
<proteinExistence type="predicted"/>
<keyword evidence="1" id="KW-0175">Coiled coil</keyword>
<protein>
    <submittedName>
        <fullName evidence="3">Uncharacterized protein</fullName>
    </submittedName>
</protein>
<evidence type="ECO:0000313" key="3">
    <source>
        <dbReference type="EnsemblMetazoa" id="GPPI024086-PA"/>
    </source>
</evidence>
<reference evidence="4" key="1">
    <citation type="submission" date="2015-01" db="EMBL/GenBank/DDBJ databases">
        <authorList>
            <person name="Aksoy S."/>
            <person name="Warren W."/>
            <person name="Wilson R.K."/>
        </authorList>
    </citation>
    <scope>NUCLEOTIDE SEQUENCE [LARGE SCALE GENOMIC DNA]</scope>
    <source>
        <strain evidence="4">IAEA</strain>
    </source>
</reference>
<feature type="compositionally biased region" description="Basic and acidic residues" evidence="2">
    <location>
        <begin position="207"/>
        <end position="275"/>
    </location>
</feature>
<dbReference type="STRING" id="67801.A0A1B0BAN8"/>
<reference evidence="3" key="2">
    <citation type="submission" date="2020-05" db="UniProtKB">
        <authorList>
            <consortium name="EnsemblMetazoa"/>
        </authorList>
    </citation>
    <scope>IDENTIFICATION</scope>
    <source>
        <strain evidence="3">IAEA</strain>
    </source>
</reference>
<keyword evidence="4" id="KW-1185">Reference proteome</keyword>
<organism evidence="3 4">
    <name type="scientific">Glossina palpalis gambiensis</name>
    <dbReference type="NCBI Taxonomy" id="67801"/>
    <lineage>
        <taxon>Eukaryota</taxon>
        <taxon>Metazoa</taxon>
        <taxon>Ecdysozoa</taxon>
        <taxon>Arthropoda</taxon>
        <taxon>Hexapoda</taxon>
        <taxon>Insecta</taxon>
        <taxon>Pterygota</taxon>
        <taxon>Neoptera</taxon>
        <taxon>Endopterygota</taxon>
        <taxon>Diptera</taxon>
        <taxon>Brachycera</taxon>
        <taxon>Muscomorpha</taxon>
        <taxon>Hippoboscoidea</taxon>
        <taxon>Glossinidae</taxon>
        <taxon>Glossina</taxon>
    </lineage>
</organism>
<dbReference type="EMBL" id="JXJN01011083">
    <property type="status" value="NOT_ANNOTATED_CDS"/>
    <property type="molecule type" value="Genomic_DNA"/>
</dbReference>
<evidence type="ECO:0000256" key="1">
    <source>
        <dbReference type="SAM" id="Coils"/>
    </source>
</evidence>
<dbReference type="Proteomes" id="UP000092460">
    <property type="component" value="Unassembled WGS sequence"/>
</dbReference>
<evidence type="ECO:0000256" key="2">
    <source>
        <dbReference type="SAM" id="MobiDB-lite"/>
    </source>
</evidence>
<evidence type="ECO:0000313" key="4">
    <source>
        <dbReference type="Proteomes" id="UP000092460"/>
    </source>
</evidence>
<feature type="compositionally biased region" description="Basic and acidic residues" evidence="2">
    <location>
        <begin position="1818"/>
        <end position="1832"/>
    </location>
</feature>
<sequence length="2140" mass="240895">MEEVDFYYGLDAFEQQEEKKSKELEDLENKYQKSLKTVKQLEDENKALKKKIQKIEINFQNLLDTARSEIQRKNREIDRLRTEKDDLCFRRISKHQSDSGKSKSDGQIAVKKLEISLNDNTDFVESKKKVSPQKKGKTYQNKDGKRMRSRSRSYSREQSKSSHKRHRSRSRSVEKYNRRRRRSHSFDSIKYNRKGSNQMKCHNKALKSKETSYVHADNNSKDHKEKSGQNKSEHSKNYNYRSEIHESSIKQTERIKKQHDPKQNLKTKKEEKRSELNDFQRFEPDRELIESPSLNSISCEDIRGERIFKENCDNQSEKSLSTSSAISSGDHIDVNEQITYLKVAGFDKNFPKILDASTTSRELSFDTDFVNFKHNTASFKGEKEEEIIEIPGLDLIATNAVISNQSVEENIFAKIADSDSKVSSPTVCHTSGNLLQGLEYSTEHKMPEDVRKIDENVKIGNLKDSHLKNLLGKELTNASRENLLRQNEIRASKGNDQDENEINLKRENSTFLELYNDKSSQILKISRKTAEKAFSGRKTCDKEIPLTSAITKIQNINSKQKENGLIINEVEQSKRPEQEQLLSKNLEKHNESVTSHKSEEDVNRQKSSFEAKSSKLSTKEKVSLDEDGKTYDNGSSNAKICEIGETILKKVSESCGHMCNNGNSRTSTNVQQEKVLVDQEVSSDFISLQNTNHIAESWQSGQVEALKENSQTLIEAERIISGQGKKSEDIINQTIFSETICLPASVDNDTKSSQEKCGSAALGTMLTSFCTNNLFVGAKEKNSALCQPSNSAQICLLPPKNENKSQLISAANIVNDEKGKLKLSVSKEKGENLVGETATPNSDQQIKNNCELVERKAGQEKLRLCSLEKKERISNIEKVEVCSLSGDHKQNMKSVPKAPEEQNRNKNELHITDENLGGADEDFSITLQPLLSQESANLPYAMSSDKALYSKKEEIILRKETKKLEIPVKEVEEFGNSLPSNDLSSQLENLNKKQMAFNAMQIRKETDIDINSADDDKGRIRLITKEIDEENVNKVAQVIKLLPELNVVPKALNNGSNEAVFPKSLHICNSNATITLKSTQLNIVVASLLKSPYCNISNNPQPAKETSPTKPSSEASKRSATASTNSTDVSNKLNKFITDNAHETSVTNALKNSCVVQQLPCITNHSMETSVNFNNVFSKTNQETLTTTTLTSNSLDLVRSINHKSSIKHKEYILPAASVLCNVHNLENATKSTEMTNKSAFSTIATSKQKITEIEDGSDSDRTNKESAERKEISGPFVKSPKKASLTCLENLSNSDLSNGNNDDDNSSIKDLKNDKEIVLKKPPLLGLAPITKAVCYYKQVKRLGKKKFYFRNVQARRTKKFRSVKSKFKPRDGWGIKRRNRNSLPLYAIDVKGAESQESKIFDKYEKNSITSKCLNSSETEKKDQKLACVENLRAEKEMEEKKGGEDETNAARRSSCENQAERLAMNVTNSAQESLEISPDSPTIIQSTKAPALNVSQIKNIFLENGDKEGMLPGVSKLEEICADEKDLDCSKFSDVKCLEKILTANCLKNKSYKIPKLKKSFESLKSVKTNKRKLFSLQDVGIYVGPRKGHLSTFCAPKIKANETIKNHKCGEMTDQEVKKNVENNPREFKATETKELKTDVSKSNVTLAGSEVVQSSRGSDKQTRALKNKETFDETSLGYAFMKASQSGEDRHPQLKDEKTEQISNLNLIENVENTNFVESSDRDSEQIRINSKEIISSSSSKKGAEFTKASLNHKPWDIPMPRSPEIAQKSIVKPLKLLRQPVKNNTPLNERVKVDQSISKLESIFCIEGKQTQKDTDVGRKPKEKIPQESTNCGKSSIDKQKESVAVTPRFSKEKTPEQLNTSSKMFTSSEDISEQRNKINDRIDDMSDNYSQISVGAARHKRRKCVNSKRRILDSDSDDEEGYSSKSEGSVSEHWNSSSLTTKFQQRSCPTLKVTQVNKNETNFDRESIQMPNGSFNLPQLNHSIFNGDSVDSTPTEVVPIMNSANTSQDEKFKEIDTQLSAIFQSPQYEKDYTINNKTDVNDFKIDNKMGINTSEVIQKESGIKNQENDWASLNVSAAETTQSSLNSSANSVKCLSLGSTEYRFEKVSNNVVNLFISRKRKRKKPTVADVLTA</sequence>
<name>A0A1B0BAN8_9MUSC</name>
<feature type="compositionally biased region" description="Basic and acidic residues" evidence="2">
    <location>
        <begin position="1438"/>
        <end position="1447"/>
    </location>
</feature>
<feature type="coiled-coil region" evidence="1">
    <location>
        <begin position="10"/>
        <end position="90"/>
    </location>
</feature>
<feature type="region of interest" description="Disordered" evidence="2">
    <location>
        <begin position="1919"/>
        <end position="1948"/>
    </location>
</feature>
<dbReference type="VEuPathDB" id="VectorBase:GPPI024086"/>
<feature type="compositionally biased region" description="Polar residues" evidence="2">
    <location>
        <begin position="1863"/>
        <end position="1876"/>
    </location>
</feature>
<feature type="region of interest" description="Disordered" evidence="2">
    <location>
        <begin position="122"/>
        <end position="275"/>
    </location>
</feature>
<feature type="compositionally biased region" description="Basic and acidic residues" evidence="2">
    <location>
        <begin position="587"/>
        <end position="630"/>
    </location>
</feature>
<feature type="compositionally biased region" description="Basic and acidic residues" evidence="2">
    <location>
        <begin position="1259"/>
        <end position="1273"/>
    </location>
</feature>
<feature type="compositionally biased region" description="Basic residues" evidence="2">
    <location>
        <begin position="161"/>
        <end position="170"/>
    </location>
</feature>
<feature type="region of interest" description="Disordered" evidence="2">
    <location>
        <begin position="1818"/>
        <end position="1880"/>
    </location>
</feature>